<keyword evidence="2" id="KW-1185">Reference proteome</keyword>
<protein>
    <submittedName>
        <fullName evidence="1">Uncharacterized protein</fullName>
    </submittedName>
</protein>
<accession>A0A3M7R8C4</accession>
<organism evidence="1 2">
    <name type="scientific">Brachionus plicatilis</name>
    <name type="common">Marine rotifer</name>
    <name type="synonym">Brachionus muelleri</name>
    <dbReference type="NCBI Taxonomy" id="10195"/>
    <lineage>
        <taxon>Eukaryota</taxon>
        <taxon>Metazoa</taxon>
        <taxon>Spiralia</taxon>
        <taxon>Gnathifera</taxon>
        <taxon>Rotifera</taxon>
        <taxon>Eurotatoria</taxon>
        <taxon>Monogononta</taxon>
        <taxon>Pseudotrocha</taxon>
        <taxon>Ploima</taxon>
        <taxon>Brachionidae</taxon>
        <taxon>Brachionus</taxon>
    </lineage>
</organism>
<comment type="caution">
    <text evidence="1">The sequence shown here is derived from an EMBL/GenBank/DDBJ whole genome shotgun (WGS) entry which is preliminary data.</text>
</comment>
<name>A0A3M7R8C4_BRAPC</name>
<gene>
    <name evidence="1" type="ORF">BpHYR1_016520</name>
</gene>
<reference evidence="1 2" key="1">
    <citation type="journal article" date="2018" name="Sci. Rep.">
        <title>Genomic signatures of local adaptation to the degree of environmental predictability in rotifers.</title>
        <authorList>
            <person name="Franch-Gras L."/>
            <person name="Hahn C."/>
            <person name="Garcia-Roger E.M."/>
            <person name="Carmona M.J."/>
            <person name="Serra M."/>
            <person name="Gomez A."/>
        </authorList>
    </citation>
    <scope>NUCLEOTIDE SEQUENCE [LARGE SCALE GENOMIC DNA]</scope>
    <source>
        <strain evidence="1">HYR1</strain>
    </source>
</reference>
<evidence type="ECO:0000313" key="2">
    <source>
        <dbReference type="Proteomes" id="UP000276133"/>
    </source>
</evidence>
<dbReference type="EMBL" id="REGN01004039">
    <property type="protein sequence ID" value="RNA19475.1"/>
    <property type="molecule type" value="Genomic_DNA"/>
</dbReference>
<dbReference type="AlphaFoldDB" id="A0A3M7R8C4"/>
<proteinExistence type="predicted"/>
<dbReference type="Proteomes" id="UP000276133">
    <property type="component" value="Unassembled WGS sequence"/>
</dbReference>
<sequence>MLNYKQICLMHKKLSLILNNIKKYEAYLMEICIGINMKVPLFFDNRLLCKKTFYLKIPDKKIIISKLETWSIVQFI</sequence>
<evidence type="ECO:0000313" key="1">
    <source>
        <dbReference type="EMBL" id="RNA19475.1"/>
    </source>
</evidence>